<sequence>MFSSSSRVTDIVAIIICISFVGVNCSFKKKEVFIFSTSKDNWKFYDWSKITTVVQFGYTDGDLVQFAHSRNVTVSYAANFPTSILYNHTSLKLWADEQLGYIKLNNLDGVNIDFEDEINCTDVYARSSFSILMQLLRMKLKAFKPNGQLSIDVAWSPNNIDNRCYDYQTLASYADLVFVMSYDQRSQIFGDCLAGPNSAFNLMTEGIKRFVEIGIPRGKIVMGIPWYGYDYPCLNYYPIPKKCELKKVPFRGVACSDAAGTQIGYSTILKYLSNDTHYQNNVWMPLKRIWILSQDWDEDARSPYFTYEDQATQSYHQVWYDNYISLSLKYSFATSHGLAGVGCWEADSLEYSNETYSKQSTAEMWQALPRPSF</sequence>
<evidence type="ECO:0000256" key="2">
    <source>
        <dbReference type="ARBA" id="ARBA00023295"/>
    </source>
</evidence>
<dbReference type="InterPro" id="IPR017853">
    <property type="entry name" value="GH"/>
</dbReference>
<dbReference type="Gene3D" id="3.10.50.10">
    <property type="match status" value="1"/>
</dbReference>
<dbReference type="AlphaFoldDB" id="T1FTR7"/>
<evidence type="ECO:0000259" key="3">
    <source>
        <dbReference type="PROSITE" id="PS51910"/>
    </source>
</evidence>
<dbReference type="PANTHER" id="PTHR46290">
    <property type="entry name" value="DI-N-ACETYLCHITOBIASE"/>
    <property type="match status" value="1"/>
</dbReference>
<dbReference type="InterPro" id="IPR029070">
    <property type="entry name" value="Chitinase_insertion_sf"/>
</dbReference>
<dbReference type="eggNOG" id="KOG2806">
    <property type="taxonomic scope" value="Eukaryota"/>
</dbReference>
<dbReference type="InterPro" id="IPR051887">
    <property type="entry name" value="GH18_Domain-Containing"/>
</dbReference>
<dbReference type="PANTHER" id="PTHR46290:SF1">
    <property type="entry name" value="DI-N-ACETYLCHITOBIASE"/>
    <property type="match status" value="1"/>
</dbReference>
<evidence type="ECO:0000313" key="4">
    <source>
        <dbReference type="EMBL" id="ESO01759.1"/>
    </source>
</evidence>
<dbReference type="InterPro" id="IPR001223">
    <property type="entry name" value="Glyco_hydro18_cat"/>
</dbReference>
<dbReference type="RefSeq" id="XP_009020413.1">
    <property type="nucleotide sequence ID" value="XM_009022165.1"/>
</dbReference>
<organism evidence="5 6">
    <name type="scientific">Helobdella robusta</name>
    <name type="common">Californian leech</name>
    <dbReference type="NCBI Taxonomy" id="6412"/>
    <lineage>
        <taxon>Eukaryota</taxon>
        <taxon>Metazoa</taxon>
        <taxon>Spiralia</taxon>
        <taxon>Lophotrochozoa</taxon>
        <taxon>Annelida</taxon>
        <taxon>Clitellata</taxon>
        <taxon>Hirudinea</taxon>
        <taxon>Rhynchobdellida</taxon>
        <taxon>Glossiphoniidae</taxon>
        <taxon>Helobdella</taxon>
    </lineage>
</organism>
<dbReference type="CTD" id="20212214"/>
<keyword evidence="2" id="KW-0326">Glycosidase</keyword>
<dbReference type="KEGG" id="hro:HELRODRAFT_192254"/>
<dbReference type="GeneID" id="20212214"/>
<dbReference type="Proteomes" id="UP000015101">
    <property type="component" value="Unassembled WGS sequence"/>
</dbReference>
<evidence type="ECO:0000313" key="6">
    <source>
        <dbReference type="Proteomes" id="UP000015101"/>
    </source>
</evidence>
<evidence type="ECO:0000256" key="1">
    <source>
        <dbReference type="ARBA" id="ARBA00022801"/>
    </source>
</evidence>
<dbReference type="SUPFAM" id="SSF51445">
    <property type="entry name" value="(Trans)glycosidases"/>
    <property type="match status" value="1"/>
</dbReference>
<dbReference type="PROSITE" id="PS51910">
    <property type="entry name" value="GH18_2"/>
    <property type="match status" value="1"/>
</dbReference>
<dbReference type="GO" id="GO:0008061">
    <property type="term" value="F:chitin binding"/>
    <property type="evidence" value="ECO:0007669"/>
    <property type="project" value="InterPro"/>
</dbReference>
<protein>
    <recommendedName>
        <fullName evidence="3">GH18 domain-containing protein</fullName>
    </recommendedName>
</protein>
<feature type="domain" description="GH18" evidence="3">
    <location>
        <begin position="1"/>
        <end position="371"/>
    </location>
</feature>
<proteinExistence type="predicted"/>
<keyword evidence="6" id="KW-1185">Reference proteome</keyword>
<dbReference type="InterPro" id="IPR011583">
    <property type="entry name" value="Chitinase_II/V-like_cat"/>
</dbReference>
<reference evidence="6" key="1">
    <citation type="submission" date="2012-12" db="EMBL/GenBank/DDBJ databases">
        <authorList>
            <person name="Hellsten U."/>
            <person name="Grimwood J."/>
            <person name="Chapman J.A."/>
            <person name="Shapiro H."/>
            <person name="Aerts A."/>
            <person name="Otillar R.P."/>
            <person name="Terry A.Y."/>
            <person name="Boore J.L."/>
            <person name="Simakov O."/>
            <person name="Marletaz F."/>
            <person name="Cho S.-J."/>
            <person name="Edsinger-Gonzales E."/>
            <person name="Havlak P."/>
            <person name="Kuo D.-H."/>
            <person name="Larsson T."/>
            <person name="Lv J."/>
            <person name="Arendt D."/>
            <person name="Savage R."/>
            <person name="Osoegawa K."/>
            <person name="de Jong P."/>
            <person name="Lindberg D.R."/>
            <person name="Seaver E.C."/>
            <person name="Weisblat D.A."/>
            <person name="Putnam N.H."/>
            <person name="Grigoriev I.V."/>
            <person name="Rokhsar D.S."/>
        </authorList>
    </citation>
    <scope>NUCLEOTIDE SEQUENCE</scope>
</reference>
<dbReference type="GO" id="GO:0016798">
    <property type="term" value="F:hydrolase activity, acting on glycosyl bonds"/>
    <property type="evidence" value="ECO:0007669"/>
    <property type="project" value="UniProtKB-KW"/>
</dbReference>
<dbReference type="EnsemblMetazoa" id="HelroT192254">
    <property type="protein sequence ID" value="HelroP192254"/>
    <property type="gene ID" value="HelroG192254"/>
</dbReference>
<dbReference type="EMBL" id="AMQM01005017">
    <property type="status" value="NOT_ANNOTATED_CDS"/>
    <property type="molecule type" value="Genomic_DNA"/>
</dbReference>
<dbReference type="HOGENOM" id="CLU_061189_1_0_1"/>
<keyword evidence="1" id="KW-0378">Hydrolase</keyword>
<gene>
    <name evidence="5" type="primary">20212214</name>
    <name evidence="4" type="ORF">HELRODRAFT_192254</name>
</gene>
<dbReference type="Gene3D" id="3.20.20.80">
    <property type="entry name" value="Glycosidases"/>
    <property type="match status" value="1"/>
</dbReference>
<dbReference type="GO" id="GO:0009313">
    <property type="term" value="P:oligosaccharide catabolic process"/>
    <property type="evidence" value="ECO:0000318"/>
    <property type="project" value="GO_Central"/>
</dbReference>
<dbReference type="InParanoid" id="T1FTR7"/>
<evidence type="ECO:0000313" key="5">
    <source>
        <dbReference type="EnsemblMetazoa" id="HelroP192254"/>
    </source>
</evidence>
<reference evidence="4 6" key="2">
    <citation type="journal article" date="2013" name="Nature">
        <title>Insights into bilaterian evolution from three spiralian genomes.</title>
        <authorList>
            <person name="Simakov O."/>
            <person name="Marletaz F."/>
            <person name="Cho S.J."/>
            <person name="Edsinger-Gonzales E."/>
            <person name="Havlak P."/>
            <person name="Hellsten U."/>
            <person name="Kuo D.H."/>
            <person name="Larsson T."/>
            <person name="Lv J."/>
            <person name="Arendt D."/>
            <person name="Savage R."/>
            <person name="Osoegawa K."/>
            <person name="de Jong P."/>
            <person name="Grimwood J."/>
            <person name="Chapman J.A."/>
            <person name="Shapiro H."/>
            <person name="Aerts A."/>
            <person name="Otillar R.P."/>
            <person name="Terry A.Y."/>
            <person name="Boore J.L."/>
            <person name="Grigoriev I.V."/>
            <person name="Lindberg D.R."/>
            <person name="Seaver E.C."/>
            <person name="Weisblat D.A."/>
            <person name="Putnam N.H."/>
            <person name="Rokhsar D.S."/>
        </authorList>
    </citation>
    <scope>NUCLEOTIDE SEQUENCE</scope>
</reference>
<dbReference type="OrthoDB" id="73875at2759"/>
<name>T1FTR7_HELRO</name>
<dbReference type="Pfam" id="PF00704">
    <property type="entry name" value="Glyco_hydro_18"/>
    <property type="match status" value="1"/>
</dbReference>
<accession>T1FTR7</accession>
<dbReference type="STRING" id="6412.T1FTR7"/>
<dbReference type="OMA" id="KWIMKQV"/>
<dbReference type="EMBL" id="KB096743">
    <property type="protein sequence ID" value="ESO01759.1"/>
    <property type="molecule type" value="Genomic_DNA"/>
</dbReference>
<reference evidence="5" key="3">
    <citation type="submission" date="2015-06" db="UniProtKB">
        <authorList>
            <consortium name="EnsemblMetazoa"/>
        </authorList>
    </citation>
    <scope>IDENTIFICATION</scope>
</reference>
<dbReference type="FunFam" id="3.10.50.10:FF:000006">
    <property type="entry name" value="Chitobiase, di-N-acetyl"/>
    <property type="match status" value="1"/>
</dbReference>
<dbReference type="SMART" id="SM00636">
    <property type="entry name" value="Glyco_18"/>
    <property type="match status" value="1"/>
</dbReference>